<organism evidence="2">
    <name type="scientific">freshwater metagenome</name>
    <dbReference type="NCBI Taxonomy" id="449393"/>
    <lineage>
        <taxon>unclassified sequences</taxon>
        <taxon>metagenomes</taxon>
        <taxon>ecological metagenomes</taxon>
    </lineage>
</organism>
<dbReference type="EMBL" id="CAEZTV010000024">
    <property type="protein sequence ID" value="CAB4576479.1"/>
    <property type="molecule type" value="Genomic_DNA"/>
</dbReference>
<evidence type="ECO:0000313" key="2">
    <source>
        <dbReference type="EMBL" id="CAB4576479.1"/>
    </source>
</evidence>
<evidence type="ECO:0000259" key="1">
    <source>
        <dbReference type="Pfam" id="PF13614"/>
    </source>
</evidence>
<dbReference type="Gene3D" id="3.40.50.300">
    <property type="entry name" value="P-loop containing nucleotide triphosphate hydrolases"/>
    <property type="match status" value="1"/>
</dbReference>
<dbReference type="InterPro" id="IPR027417">
    <property type="entry name" value="P-loop_NTPase"/>
</dbReference>
<dbReference type="Pfam" id="PF13614">
    <property type="entry name" value="AAA_31"/>
    <property type="match status" value="1"/>
</dbReference>
<dbReference type="InterPro" id="IPR050678">
    <property type="entry name" value="DNA_Partitioning_ATPase"/>
</dbReference>
<name>A0A6J6EM45_9ZZZZ</name>
<dbReference type="SUPFAM" id="SSF52540">
    <property type="entry name" value="P-loop containing nucleoside triphosphate hydrolases"/>
    <property type="match status" value="1"/>
</dbReference>
<dbReference type="InterPro" id="IPR025669">
    <property type="entry name" value="AAA_dom"/>
</dbReference>
<gene>
    <name evidence="2" type="ORF">UFOPK1747_00280</name>
</gene>
<dbReference type="PANTHER" id="PTHR13696:SF52">
    <property type="entry name" value="PARA FAMILY PROTEIN CT_582"/>
    <property type="match status" value="1"/>
</dbReference>
<protein>
    <submittedName>
        <fullName evidence="2">Unannotated protein</fullName>
    </submittedName>
</protein>
<accession>A0A6J6EM45</accession>
<reference evidence="2" key="1">
    <citation type="submission" date="2020-05" db="EMBL/GenBank/DDBJ databases">
        <authorList>
            <person name="Chiriac C."/>
            <person name="Salcher M."/>
            <person name="Ghai R."/>
            <person name="Kavagutti S V."/>
        </authorList>
    </citation>
    <scope>NUCLEOTIDE SEQUENCE</scope>
</reference>
<sequence length="237" mass="25802">MKVLAIANSSGGTGKSTTAMCIAIAAAEYGRKVLLIDLDERAGLSFQFMIENPRFTMLEVARDNASLDLAITRTSERIDFLASAPRVTALDNLQLDPTLIKAKLTNYDLVVIDTSSGLNQRNNLVAEISDAVLYPTTDSISSVRGVLQASDFYRNLIQVGVLPIKRILTKNSTISTLSSDFKVLDPVIPENEDVLLAQIANKSVMSFAKLSDTADAYRDVTYFLLEELLGSESNTSL</sequence>
<dbReference type="PANTHER" id="PTHR13696">
    <property type="entry name" value="P-LOOP CONTAINING NUCLEOSIDE TRIPHOSPHATE HYDROLASE"/>
    <property type="match status" value="1"/>
</dbReference>
<proteinExistence type="predicted"/>
<feature type="domain" description="AAA" evidence="1">
    <location>
        <begin position="1"/>
        <end position="152"/>
    </location>
</feature>
<dbReference type="AlphaFoldDB" id="A0A6J6EM45"/>